<dbReference type="Proteomes" id="UP000249081">
    <property type="component" value="Unassembled WGS sequence"/>
</dbReference>
<dbReference type="EMBL" id="QBMN01000044">
    <property type="protein sequence ID" value="PZO42614.1"/>
    <property type="molecule type" value="Genomic_DNA"/>
</dbReference>
<organism evidence="1 2">
    <name type="scientific">Shackletoniella antarctica</name>
    <dbReference type="NCBI Taxonomy" id="268115"/>
    <lineage>
        <taxon>Bacteria</taxon>
        <taxon>Bacillati</taxon>
        <taxon>Cyanobacteriota</taxon>
        <taxon>Cyanophyceae</taxon>
        <taxon>Oculatellales</taxon>
        <taxon>Oculatellaceae</taxon>
        <taxon>Shackletoniella</taxon>
    </lineage>
</organism>
<dbReference type="Pfam" id="PF07592">
    <property type="entry name" value="DDE_Tnp_ISAZ013"/>
    <property type="match status" value="1"/>
</dbReference>
<sequence length="41" mass="4609">MSALRRTIEHRLFSLISSNWAGKPLRSLARMTALIRGPSTL</sequence>
<reference evidence="2" key="1">
    <citation type="submission" date="2018-04" db="EMBL/GenBank/DDBJ databases">
        <authorList>
            <person name="Cornet L."/>
        </authorList>
    </citation>
    <scope>NUCLEOTIDE SEQUENCE [LARGE SCALE GENOMIC DNA]</scope>
</reference>
<dbReference type="AlphaFoldDB" id="A0A2W4WC32"/>
<dbReference type="InterPro" id="IPR011518">
    <property type="entry name" value="Transposase_36"/>
</dbReference>
<evidence type="ECO:0000313" key="2">
    <source>
        <dbReference type="Proteomes" id="UP000249081"/>
    </source>
</evidence>
<name>A0A2W4WC32_9CYAN</name>
<reference evidence="1 2" key="2">
    <citation type="submission" date="2018-06" db="EMBL/GenBank/DDBJ databases">
        <title>Metagenomic assembly of (sub)arctic Cyanobacteria and their associated microbiome from non-axenic cultures.</title>
        <authorList>
            <person name="Baurain D."/>
        </authorList>
    </citation>
    <scope>NUCLEOTIDE SEQUENCE [LARGE SCALE GENOMIC DNA]</scope>
    <source>
        <strain evidence="1">ULC041bin1</strain>
    </source>
</reference>
<comment type="caution">
    <text evidence="1">The sequence shown here is derived from an EMBL/GenBank/DDBJ whole genome shotgun (WGS) entry which is preliminary data.</text>
</comment>
<proteinExistence type="predicted"/>
<evidence type="ECO:0000313" key="1">
    <source>
        <dbReference type="EMBL" id="PZO42614.1"/>
    </source>
</evidence>
<accession>A0A2W4WC32</accession>
<protein>
    <submittedName>
        <fullName evidence="1">Uncharacterized protein</fullName>
    </submittedName>
</protein>
<gene>
    <name evidence="1" type="ORF">DCF17_08270</name>
</gene>